<organism evidence="3 4">
    <name type="scientific">Gryllotalpicola daejeonensis</name>
    <dbReference type="NCBI Taxonomy" id="993087"/>
    <lineage>
        <taxon>Bacteria</taxon>
        <taxon>Bacillati</taxon>
        <taxon>Actinomycetota</taxon>
        <taxon>Actinomycetes</taxon>
        <taxon>Micrococcales</taxon>
        <taxon>Microbacteriaceae</taxon>
        <taxon>Gryllotalpicola</taxon>
    </lineage>
</organism>
<sequence>MVAGAKWGVRACVACALGVAVMLSGCTGGPPSHDESAGPSVTPRAAAVADVTTLGVLGDSISLGVNACAQPGECTAASWVMGSEASVDSLATRIAHATGRRPAIANGAVSGATIAALLQTAPAVVAAKPQLVTILIGANDACRPSVAAMTSAAEFRQAYGRLLDTVLDGLPNARVLALSVPDLGRLAELGQASPAIANTWSAFGVCGALLSGGRDAVARRVDDYNAAIEQLCATRKRCSYDGGAVHAQSFSAAELSEIDHFHPSRAGQARLARLAWEALSSAGG</sequence>
<dbReference type="InterPro" id="IPR051532">
    <property type="entry name" value="Ester_Hydrolysis_Enzymes"/>
</dbReference>
<dbReference type="GO" id="GO:0016787">
    <property type="term" value="F:hydrolase activity"/>
    <property type="evidence" value="ECO:0007669"/>
    <property type="project" value="UniProtKB-KW"/>
</dbReference>
<dbReference type="PANTHER" id="PTHR30383:SF5">
    <property type="entry name" value="SGNH HYDROLASE-TYPE ESTERASE DOMAIN-CONTAINING PROTEIN"/>
    <property type="match status" value="1"/>
</dbReference>
<dbReference type="SUPFAM" id="SSF52266">
    <property type="entry name" value="SGNH hydrolase"/>
    <property type="match status" value="1"/>
</dbReference>
<protein>
    <submittedName>
        <fullName evidence="3">SGNH/GDSL hydrolase family protein</fullName>
    </submittedName>
</protein>
<evidence type="ECO:0000313" key="4">
    <source>
        <dbReference type="Proteomes" id="UP001415169"/>
    </source>
</evidence>
<keyword evidence="3" id="KW-0378">Hydrolase</keyword>
<proteinExistence type="predicted"/>
<reference evidence="3" key="2">
    <citation type="submission" date="2023-12" db="EMBL/GenBank/DDBJ databases">
        <authorList>
            <person name="Sun Q."/>
            <person name="Inoue M."/>
        </authorList>
    </citation>
    <scope>NUCLEOTIDE SEQUENCE</scope>
    <source>
        <strain evidence="3">JCM 17590</strain>
    </source>
</reference>
<name>A0ABP7ZJT4_9MICO</name>
<gene>
    <name evidence="3" type="ORF">GCM10022286_16950</name>
</gene>
<dbReference type="EMBL" id="BAABBV010000001">
    <property type="protein sequence ID" value="GAA4160633.1"/>
    <property type="molecule type" value="Genomic_DNA"/>
</dbReference>
<dbReference type="PROSITE" id="PS51257">
    <property type="entry name" value="PROKAR_LIPOPROTEIN"/>
    <property type="match status" value="1"/>
</dbReference>
<evidence type="ECO:0000259" key="2">
    <source>
        <dbReference type="Pfam" id="PF13472"/>
    </source>
</evidence>
<comment type="caution">
    <text evidence="3">The sequence shown here is derived from an EMBL/GenBank/DDBJ whole genome shotgun (WGS) entry which is preliminary data.</text>
</comment>
<dbReference type="InterPro" id="IPR036514">
    <property type="entry name" value="SGNH_hydro_sf"/>
</dbReference>
<dbReference type="InterPro" id="IPR013830">
    <property type="entry name" value="SGNH_hydro"/>
</dbReference>
<dbReference type="PANTHER" id="PTHR30383">
    <property type="entry name" value="THIOESTERASE 1/PROTEASE 1/LYSOPHOSPHOLIPASE L1"/>
    <property type="match status" value="1"/>
</dbReference>
<keyword evidence="1" id="KW-0732">Signal</keyword>
<reference evidence="3" key="1">
    <citation type="journal article" date="2014" name="Int. J. Syst. Evol. Microbiol.">
        <title>Complete genome of a new Firmicutes species belonging to the dominant human colonic microbiota ('Ruminococcus bicirculans') reveals two chromosomes and a selective capacity to utilize plant glucans.</title>
        <authorList>
            <consortium name="NISC Comparative Sequencing Program"/>
            <person name="Wegmann U."/>
            <person name="Louis P."/>
            <person name="Goesmann A."/>
            <person name="Henrissat B."/>
            <person name="Duncan S.H."/>
            <person name="Flint H.J."/>
        </authorList>
    </citation>
    <scope>NUCLEOTIDE SEQUENCE</scope>
    <source>
        <strain evidence="3">JCM 17590</strain>
    </source>
</reference>
<feature type="domain" description="SGNH hydrolase-type esterase" evidence="2">
    <location>
        <begin position="56"/>
        <end position="270"/>
    </location>
</feature>
<feature type="signal peptide" evidence="1">
    <location>
        <begin position="1"/>
        <end position="16"/>
    </location>
</feature>
<accession>A0ABP7ZJT4</accession>
<dbReference type="Proteomes" id="UP001415169">
    <property type="component" value="Unassembled WGS sequence"/>
</dbReference>
<evidence type="ECO:0000256" key="1">
    <source>
        <dbReference type="SAM" id="SignalP"/>
    </source>
</evidence>
<dbReference type="Pfam" id="PF13472">
    <property type="entry name" value="Lipase_GDSL_2"/>
    <property type="match status" value="1"/>
</dbReference>
<evidence type="ECO:0000313" key="3">
    <source>
        <dbReference type="EMBL" id="GAA4160633.1"/>
    </source>
</evidence>
<feature type="chain" id="PRO_5047005267" evidence="1">
    <location>
        <begin position="17"/>
        <end position="284"/>
    </location>
</feature>
<keyword evidence="4" id="KW-1185">Reference proteome</keyword>
<dbReference type="Gene3D" id="3.40.50.1110">
    <property type="entry name" value="SGNH hydrolase"/>
    <property type="match status" value="1"/>
</dbReference>